<organism evidence="2 3">
    <name type="scientific">Chara braunii</name>
    <name type="common">Braun's stonewort</name>
    <dbReference type="NCBI Taxonomy" id="69332"/>
    <lineage>
        <taxon>Eukaryota</taxon>
        <taxon>Viridiplantae</taxon>
        <taxon>Streptophyta</taxon>
        <taxon>Charophyceae</taxon>
        <taxon>Charales</taxon>
        <taxon>Characeae</taxon>
        <taxon>Chara</taxon>
    </lineage>
</organism>
<keyword evidence="3" id="KW-1185">Reference proteome</keyword>
<feature type="region of interest" description="Disordered" evidence="1">
    <location>
        <begin position="293"/>
        <end position="356"/>
    </location>
</feature>
<dbReference type="AlphaFoldDB" id="A0A388KJ13"/>
<dbReference type="SUPFAM" id="SSF53098">
    <property type="entry name" value="Ribonuclease H-like"/>
    <property type="match status" value="1"/>
</dbReference>
<accession>A0A388KJ13</accession>
<feature type="region of interest" description="Disordered" evidence="1">
    <location>
        <begin position="380"/>
        <end position="448"/>
    </location>
</feature>
<evidence type="ECO:0000256" key="1">
    <source>
        <dbReference type="SAM" id="MobiDB-lite"/>
    </source>
</evidence>
<gene>
    <name evidence="2" type="ORF">CBR_g4844</name>
</gene>
<reference evidence="2 3" key="1">
    <citation type="journal article" date="2018" name="Cell">
        <title>The Chara Genome: Secondary Complexity and Implications for Plant Terrestrialization.</title>
        <authorList>
            <person name="Nishiyama T."/>
            <person name="Sakayama H."/>
            <person name="Vries J.D."/>
            <person name="Buschmann H."/>
            <person name="Saint-Marcoux D."/>
            <person name="Ullrich K.K."/>
            <person name="Haas F.B."/>
            <person name="Vanderstraeten L."/>
            <person name="Becker D."/>
            <person name="Lang D."/>
            <person name="Vosolsobe S."/>
            <person name="Rombauts S."/>
            <person name="Wilhelmsson P.K.I."/>
            <person name="Janitza P."/>
            <person name="Kern R."/>
            <person name="Heyl A."/>
            <person name="Rumpler F."/>
            <person name="Villalobos L.I.A.C."/>
            <person name="Clay J.M."/>
            <person name="Skokan R."/>
            <person name="Toyoda A."/>
            <person name="Suzuki Y."/>
            <person name="Kagoshima H."/>
            <person name="Schijlen E."/>
            <person name="Tajeshwar N."/>
            <person name="Catarino B."/>
            <person name="Hetherington A.J."/>
            <person name="Saltykova A."/>
            <person name="Bonnot C."/>
            <person name="Breuninger H."/>
            <person name="Symeonidi A."/>
            <person name="Radhakrishnan G.V."/>
            <person name="Van Nieuwerburgh F."/>
            <person name="Deforce D."/>
            <person name="Chang C."/>
            <person name="Karol K.G."/>
            <person name="Hedrich R."/>
            <person name="Ulvskov P."/>
            <person name="Glockner G."/>
            <person name="Delwiche C.F."/>
            <person name="Petrasek J."/>
            <person name="Van de Peer Y."/>
            <person name="Friml J."/>
            <person name="Beilby M."/>
            <person name="Dolan L."/>
            <person name="Kohara Y."/>
            <person name="Sugano S."/>
            <person name="Fujiyama A."/>
            <person name="Delaux P.-M."/>
            <person name="Quint M."/>
            <person name="TheiBen G."/>
            <person name="Hagemann M."/>
            <person name="Harholt J."/>
            <person name="Dunand C."/>
            <person name="Zachgo S."/>
            <person name="Langdale J."/>
            <person name="Maumus F."/>
            <person name="Straeten D.V.D."/>
            <person name="Gould S.B."/>
            <person name="Rensing S.A."/>
        </authorList>
    </citation>
    <scope>NUCLEOTIDE SEQUENCE [LARGE SCALE GENOMIC DNA]</scope>
    <source>
        <strain evidence="2 3">S276</strain>
    </source>
</reference>
<dbReference type="Proteomes" id="UP000265515">
    <property type="component" value="Unassembled WGS sequence"/>
</dbReference>
<evidence type="ECO:0000313" key="3">
    <source>
        <dbReference type="Proteomes" id="UP000265515"/>
    </source>
</evidence>
<name>A0A388KJ13_CHABU</name>
<dbReference type="Gramene" id="GBG70017">
    <property type="protein sequence ID" value="GBG70017"/>
    <property type="gene ID" value="CBR_g4844"/>
</dbReference>
<feature type="compositionally biased region" description="Basic and acidic residues" evidence="1">
    <location>
        <begin position="295"/>
        <end position="324"/>
    </location>
</feature>
<sequence>MKDLHSNPWVESVILEGRDITLFVKCHRRPLAMMKEIKGCKELIKPEEVVFGVDLLMLKRLQEMRWVLDELVSSQGWKLTPWADRLVESAQRMFHLQGVAYRAYPGTEGGRPAKADLVDTVKLRVGMIKTPAYAAAYLLDPTNRNDGGIKSFQQSAIENTVLYLEKVCGGRQSDEFAAAFASLTLFHRRDPSEGDAWGGKQGDLDASNADVHGTTWWAKHGNDHPALQSVAVRALNTWSIASPCERKWWSMPSMVNRERGQMSWEMLEKLIYVHWNLRLIEVNKKRYGNVYPWANDRDVPDDEPRGEGCLKRRQLDPEEIERRASGWSKKPNNGKWRPCAPPTKSESWQPLDDEEEEEDDWLLEALCRGYKPIKYCSDDDCDSRDDGCDGDNLDDNDDHNDAPTGRGSPVMLPPARSTDDKVPLAAELRTTDHTPPPSPLSTPRDKTA</sequence>
<dbReference type="InterPro" id="IPR012337">
    <property type="entry name" value="RNaseH-like_sf"/>
</dbReference>
<proteinExistence type="predicted"/>
<evidence type="ECO:0000313" key="2">
    <source>
        <dbReference type="EMBL" id="GBG70017.1"/>
    </source>
</evidence>
<dbReference type="EMBL" id="BFEA01000124">
    <property type="protein sequence ID" value="GBG70017.1"/>
    <property type="molecule type" value="Genomic_DNA"/>
</dbReference>
<protein>
    <recommendedName>
        <fullName evidence="4">HAT C-terminal dimerisation domain-containing protein</fullName>
    </recommendedName>
</protein>
<feature type="compositionally biased region" description="Acidic residues" evidence="1">
    <location>
        <begin position="380"/>
        <end position="398"/>
    </location>
</feature>
<comment type="caution">
    <text evidence="2">The sequence shown here is derived from an EMBL/GenBank/DDBJ whole genome shotgun (WGS) entry which is preliminary data.</text>
</comment>
<evidence type="ECO:0008006" key="4">
    <source>
        <dbReference type="Google" id="ProtNLM"/>
    </source>
</evidence>